<name>A0ACA9KUU7_9GLOM</name>
<evidence type="ECO:0000313" key="1">
    <source>
        <dbReference type="EMBL" id="CAG8494318.1"/>
    </source>
</evidence>
<sequence>MLQDIDRELCICIIFTITEKICEQINHSFLYHATQVEFDKVAQNNSNVDISYEISCIDEVFDLPQVFSFSTEWVPIATNEITRLSKQDQEFAQQYLKAKQQYAKVFKKEISSIFTNDNMNITSLDERESKKENETKEVQKRRSSEVNVENPIVKH</sequence>
<proteinExistence type="predicted"/>
<comment type="caution">
    <text evidence="1">The sequence shown here is derived from an EMBL/GenBank/DDBJ whole genome shotgun (WGS) entry which is preliminary data.</text>
</comment>
<evidence type="ECO:0000313" key="2">
    <source>
        <dbReference type="Proteomes" id="UP000789860"/>
    </source>
</evidence>
<reference evidence="1" key="1">
    <citation type="submission" date="2021-06" db="EMBL/GenBank/DDBJ databases">
        <authorList>
            <person name="Kallberg Y."/>
            <person name="Tangrot J."/>
            <person name="Rosling A."/>
        </authorList>
    </citation>
    <scope>NUCLEOTIDE SEQUENCE</scope>
    <source>
        <strain evidence="1">AU212A</strain>
    </source>
</reference>
<dbReference type="EMBL" id="CAJVPM010002898">
    <property type="protein sequence ID" value="CAG8494318.1"/>
    <property type="molecule type" value="Genomic_DNA"/>
</dbReference>
<accession>A0ACA9KUU7</accession>
<keyword evidence="2" id="KW-1185">Reference proteome</keyword>
<dbReference type="Proteomes" id="UP000789860">
    <property type="component" value="Unassembled WGS sequence"/>
</dbReference>
<organism evidence="1 2">
    <name type="scientific">Scutellospora calospora</name>
    <dbReference type="NCBI Taxonomy" id="85575"/>
    <lineage>
        <taxon>Eukaryota</taxon>
        <taxon>Fungi</taxon>
        <taxon>Fungi incertae sedis</taxon>
        <taxon>Mucoromycota</taxon>
        <taxon>Glomeromycotina</taxon>
        <taxon>Glomeromycetes</taxon>
        <taxon>Diversisporales</taxon>
        <taxon>Gigasporaceae</taxon>
        <taxon>Scutellospora</taxon>
    </lineage>
</organism>
<protein>
    <submittedName>
        <fullName evidence="1">5262_t:CDS:1</fullName>
    </submittedName>
</protein>
<gene>
    <name evidence="1" type="ORF">SCALOS_LOCUS2964</name>
</gene>